<dbReference type="InterPro" id="IPR051053">
    <property type="entry name" value="ECH/Chromodomain_protein"/>
</dbReference>
<protein>
    <submittedName>
        <fullName evidence="4">Enoyl-CoA hydratase</fullName>
    </submittedName>
</protein>
<keyword evidence="3" id="KW-0413">Isomerase</keyword>
<evidence type="ECO:0000256" key="3">
    <source>
        <dbReference type="ARBA" id="ARBA00023235"/>
    </source>
</evidence>
<evidence type="ECO:0000313" key="5">
    <source>
        <dbReference type="Proteomes" id="UP001501600"/>
    </source>
</evidence>
<sequence>MVLTLNRQDKRNALTQKMYTDLIDHLNSAEQDPAIRAILVQGDNQCFCAGNDLQDFLNGTLDNDAPVLRFVRMLPHLKKPLVAAVAGPAVGIGTTLLLYCDLVYATEDAKLMLSFVNQGLVPEAGSTVLLPALMGHQRSAELLLLGRTFSGAEAHEWGLVTRTVPAEQLLDHALTQAKRLASQPQSALTATVAMLRDARPDNLSEVIDHEIALFLAQLETDETKARIARMLKR</sequence>
<dbReference type="InterPro" id="IPR001753">
    <property type="entry name" value="Enoyl-CoA_hydra/iso"/>
</dbReference>
<dbReference type="CDD" id="cd06558">
    <property type="entry name" value="crotonase-like"/>
    <property type="match status" value="1"/>
</dbReference>
<evidence type="ECO:0000256" key="2">
    <source>
        <dbReference type="ARBA" id="ARBA00023140"/>
    </source>
</evidence>
<comment type="subcellular location">
    <subcellularLocation>
        <location evidence="1">Peroxisome</location>
    </subcellularLocation>
</comment>
<dbReference type="EMBL" id="BAABLF010000012">
    <property type="protein sequence ID" value="GAA5191739.1"/>
    <property type="molecule type" value="Genomic_DNA"/>
</dbReference>
<dbReference type="PANTHER" id="PTHR43684:SF1">
    <property type="entry name" value="ENOYL-COA DELTA ISOMERASE 2"/>
    <property type="match status" value="1"/>
</dbReference>
<keyword evidence="5" id="KW-1185">Reference proteome</keyword>
<accession>A0ABP9S5U7</accession>
<evidence type="ECO:0000313" key="4">
    <source>
        <dbReference type="EMBL" id="GAA5191739.1"/>
    </source>
</evidence>
<dbReference type="SUPFAM" id="SSF52096">
    <property type="entry name" value="ClpP/crotonase"/>
    <property type="match status" value="1"/>
</dbReference>
<reference evidence="5" key="1">
    <citation type="journal article" date="2019" name="Int. J. Syst. Evol. Microbiol.">
        <title>The Global Catalogue of Microorganisms (GCM) 10K type strain sequencing project: providing services to taxonomists for standard genome sequencing and annotation.</title>
        <authorList>
            <consortium name="The Broad Institute Genomics Platform"/>
            <consortium name="The Broad Institute Genome Sequencing Center for Infectious Disease"/>
            <person name="Wu L."/>
            <person name="Ma J."/>
        </authorList>
    </citation>
    <scope>NUCLEOTIDE SEQUENCE [LARGE SCALE GENOMIC DNA]</scope>
    <source>
        <strain evidence="5">JCM 18720</strain>
    </source>
</reference>
<dbReference type="Pfam" id="PF00378">
    <property type="entry name" value="ECH_1"/>
    <property type="match status" value="1"/>
</dbReference>
<dbReference type="InterPro" id="IPR029045">
    <property type="entry name" value="ClpP/crotonase-like_dom_sf"/>
</dbReference>
<evidence type="ECO:0000256" key="1">
    <source>
        <dbReference type="ARBA" id="ARBA00004275"/>
    </source>
</evidence>
<organism evidence="4 5">
    <name type="scientific">Ferrimonas gelatinilytica</name>
    <dbReference type="NCBI Taxonomy" id="1255257"/>
    <lineage>
        <taxon>Bacteria</taxon>
        <taxon>Pseudomonadati</taxon>
        <taxon>Pseudomonadota</taxon>
        <taxon>Gammaproteobacteria</taxon>
        <taxon>Alteromonadales</taxon>
        <taxon>Ferrimonadaceae</taxon>
        <taxon>Ferrimonas</taxon>
    </lineage>
</organism>
<dbReference type="PANTHER" id="PTHR43684">
    <property type="match status" value="1"/>
</dbReference>
<dbReference type="Gene3D" id="3.90.226.10">
    <property type="entry name" value="2-enoyl-CoA Hydratase, Chain A, domain 1"/>
    <property type="match status" value="1"/>
</dbReference>
<keyword evidence="2" id="KW-0576">Peroxisome</keyword>
<proteinExistence type="predicted"/>
<name>A0ABP9S5U7_9GAMM</name>
<dbReference type="Proteomes" id="UP001501600">
    <property type="component" value="Unassembled WGS sequence"/>
</dbReference>
<comment type="caution">
    <text evidence="4">The sequence shown here is derived from an EMBL/GenBank/DDBJ whole genome shotgun (WGS) entry which is preliminary data.</text>
</comment>
<gene>
    <name evidence="4" type="ORF">GCM10025772_19290</name>
</gene>